<feature type="region of interest" description="Disordered" evidence="1">
    <location>
        <begin position="1"/>
        <end position="56"/>
    </location>
</feature>
<keyword evidence="3" id="KW-1185">Reference proteome</keyword>
<evidence type="ECO:0000256" key="1">
    <source>
        <dbReference type="SAM" id="MobiDB-lite"/>
    </source>
</evidence>
<accession>A0A166QFL6</accession>
<sequence length="121" mass="13966">MAETQTQSHKHQYNSKSQPSLPPTRTRRTPYHPRPRCWARPRPQGRDIRISPPTYPFCPIDTRPSKEQVYSVSANYGHLVRVPGDGTGGEVIVRDGWLGHRSRWCSTRRGRLYWPTGRICA</sequence>
<name>A0A166QFL6_9AGAM</name>
<protein>
    <submittedName>
        <fullName evidence="2">Uncharacterized protein</fullName>
    </submittedName>
</protein>
<evidence type="ECO:0000313" key="2">
    <source>
        <dbReference type="EMBL" id="KZP27096.1"/>
    </source>
</evidence>
<gene>
    <name evidence="2" type="ORF">FIBSPDRAFT_319376</name>
</gene>
<dbReference type="Proteomes" id="UP000076532">
    <property type="component" value="Unassembled WGS sequence"/>
</dbReference>
<evidence type="ECO:0000313" key="3">
    <source>
        <dbReference type="Proteomes" id="UP000076532"/>
    </source>
</evidence>
<proteinExistence type="predicted"/>
<feature type="compositionally biased region" description="Basic residues" evidence="1">
    <location>
        <begin position="25"/>
        <end position="39"/>
    </location>
</feature>
<reference evidence="2 3" key="1">
    <citation type="journal article" date="2016" name="Mol. Biol. Evol.">
        <title>Comparative Genomics of Early-Diverging Mushroom-Forming Fungi Provides Insights into the Origins of Lignocellulose Decay Capabilities.</title>
        <authorList>
            <person name="Nagy L.G."/>
            <person name="Riley R."/>
            <person name="Tritt A."/>
            <person name="Adam C."/>
            <person name="Daum C."/>
            <person name="Floudas D."/>
            <person name="Sun H."/>
            <person name="Yadav J.S."/>
            <person name="Pangilinan J."/>
            <person name="Larsson K.H."/>
            <person name="Matsuura K."/>
            <person name="Barry K."/>
            <person name="Labutti K."/>
            <person name="Kuo R."/>
            <person name="Ohm R.A."/>
            <person name="Bhattacharya S.S."/>
            <person name="Shirouzu T."/>
            <person name="Yoshinaga Y."/>
            <person name="Martin F.M."/>
            <person name="Grigoriev I.V."/>
            <person name="Hibbett D.S."/>
        </authorList>
    </citation>
    <scope>NUCLEOTIDE SEQUENCE [LARGE SCALE GENOMIC DNA]</scope>
    <source>
        <strain evidence="2 3">CBS 109695</strain>
    </source>
</reference>
<organism evidence="2 3">
    <name type="scientific">Athelia psychrophila</name>
    <dbReference type="NCBI Taxonomy" id="1759441"/>
    <lineage>
        <taxon>Eukaryota</taxon>
        <taxon>Fungi</taxon>
        <taxon>Dikarya</taxon>
        <taxon>Basidiomycota</taxon>
        <taxon>Agaricomycotina</taxon>
        <taxon>Agaricomycetes</taxon>
        <taxon>Agaricomycetidae</taxon>
        <taxon>Atheliales</taxon>
        <taxon>Atheliaceae</taxon>
        <taxon>Athelia</taxon>
    </lineage>
</organism>
<dbReference type="AlphaFoldDB" id="A0A166QFL6"/>
<dbReference type="EMBL" id="KV417510">
    <property type="protein sequence ID" value="KZP27096.1"/>
    <property type="molecule type" value="Genomic_DNA"/>
</dbReference>